<keyword evidence="3" id="KW-1185">Reference proteome</keyword>
<evidence type="ECO:0000313" key="1">
    <source>
        <dbReference type="EMBL" id="CAH9088932.1"/>
    </source>
</evidence>
<organism evidence="1 3">
    <name type="scientific">Cuscuta epithymum</name>
    <dbReference type="NCBI Taxonomy" id="186058"/>
    <lineage>
        <taxon>Eukaryota</taxon>
        <taxon>Viridiplantae</taxon>
        <taxon>Streptophyta</taxon>
        <taxon>Embryophyta</taxon>
        <taxon>Tracheophyta</taxon>
        <taxon>Spermatophyta</taxon>
        <taxon>Magnoliopsida</taxon>
        <taxon>eudicotyledons</taxon>
        <taxon>Gunneridae</taxon>
        <taxon>Pentapetalae</taxon>
        <taxon>asterids</taxon>
        <taxon>lamiids</taxon>
        <taxon>Solanales</taxon>
        <taxon>Convolvulaceae</taxon>
        <taxon>Cuscuteae</taxon>
        <taxon>Cuscuta</taxon>
        <taxon>Cuscuta subgen. Cuscuta</taxon>
    </lineage>
</organism>
<dbReference type="AlphaFoldDB" id="A0AAV0D1J7"/>
<name>A0AAV0D1J7_9ASTE</name>
<dbReference type="EMBL" id="CAMAPF010000060">
    <property type="protein sequence ID" value="CAH9088934.1"/>
    <property type="molecule type" value="Genomic_DNA"/>
</dbReference>
<sequence>MPLKRELLLAGPHALESELWAMLFFFQDRLGTGLAEFSMVVADCGRASVSLTDDGKEGREEDIFFIISNQKTHTSYRSRFCNLSHFLDHHWFLAKKIEDEYIHKLTIWGVK</sequence>
<reference evidence="1" key="1">
    <citation type="submission" date="2022-07" db="EMBL/GenBank/DDBJ databases">
        <authorList>
            <person name="Macas J."/>
            <person name="Novak P."/>
            <person name="Neumann P."/>
        </authorList>
    </citation>
    <scope>NUCLEOTIDE SEQUENCE</scope>
</reference>
<gene>
    <name evidence="1" type="ORF">CEPIT_LOCUS10683</name>
    <name evidence="2" type="ORF">CEPIT_LOCUS10685</name>
</gene>
<evidence type="ECO:0000313" key="3">
    <source>
        <dbReference type="Proteomes" id="UP001152523"/>
    </source>
</evidence>
<protein>
    <submittedName>
        <fullName evidence="1">Uncharacterized protein</fullName>
    </submittedName>
</protein>
<evidence type="ECO:0000313" key="2">
    <source>
        <dbReference type="EMBL" id="CAH9088934.1"/>
    </source>
</evidence>
<accession>A0AAV0D1J7</accession>
<dbReference type="Proteomes" id="UP001152523">
    <property type="component" value="Unassembled WGS sequence"/>
</dbReference>
<comment type="caution">
    <text evidence="1">The sequence shown here is derived from an EMBL/GenBank/DDBJ whole genome shotgun (WGS) entry which is preliminary data.</text>
</comment>
<proteinExistence type="predicted"/>
<dbReference type="EMBL" id="CAMAPF010000060">
    <property type="protein sequence ID" value="CAH9088932.1"/>
    <property type="molecule type" value="Genomic_DNA"/>
</dbReference>